<dbReference type="FunFam" id="3.40.50.720:FF:000311">
    <property type="entry name" value="Ornithine cyclodeaminase"/>
    <property type="match status" value="1"/>
</dbReference>
<dbReference type="RefSeq" id="WP_274373437.1">
    <property type="nucleotide sequence ID" value="NZ_CP072943.1"/>
</dbReference>
<dbReference type="KEGG" id="aram:KAR29_13075"/>
<name>A0A9Q7AD79_9BACT</name>
<dbReference type="GO" id="GO:0016491">
    <property type="term" value="F:oxidoreductase activity"/>
    <property type="evidence" value="ECO:0007669"/>
    <property type="project" value="UniProtKB-ARBA"/>
</dbReference>
<dbReference type="Gene3D" id="3.30.1780.10">
    <property type="entry name" value="ornithine cyclodeaminase, domain 1"/>
    <property type="match status" value="1"/>
</dbReference>
<keyword evidence="3" id="KW-1185">Reference proteome</keyword>
<evidence type="ECO:0000313" key="3">
    <source>
        <dbReference type="Proteomes" id="UP000671879"/>
    </source>
</evidence>
<reference evidence="3" key="1">
    <citation type="submission" date="2021-04" db="EMBL/GenBank/DDBJ databases">
        <title>A novel Synergistetes isolate from a pyrite-forming mixed culture.</title>
        <authorList>
            <person name="Bunk B."/>
            <person name="Sproer C."/>
            <person name="Spring S."/>
            <person name="Pester M."/>
        </authorList>
    </citation>
    <scope>NUCLEOTIDE SEQUENCE [LARGE SCALE GENOMIC DNA]</scope>
    <source>
        <strain evidence="3">J.5.4.2-T.3.5.2</strain>
    </source>
</reference>
<dbReference type="InterPro" id="IPR003462">
    <property type="entry name" value="ODC_Mu_crystall"/>
</dbReference>
<protein>
    <submittedName>
        <fullName evidence="2">Ornithine cyclodeaminase family protein</fullName>
    </submittedName>
</protein>
<dbReference type="PIRSF" id="PIRSF001439">
    <property type="entry name" value="CryM"/>
    <property type="match status" value="1"/>
</dbReference>
<dbReference type="Gene3D" id="3.40.50.720">
    <property type="entry name" value="NAD(P)-binding Rossmann-like Domain"/>
    <property type="match status" value="1"/>
</dbReference>
<dbReference type="InterPro" id="IPR023401">
    <property type="entry name" value="ODC_N"/>
</dbReference>
<gene>
    <name evidence="2" type="ORF">KAR29_13075</name>
</gene>
<dbReference type="EMBL" id="CP072943">
    <property type="protein sequence ID" value="QTX32219.1"/>
    <property type="molecule type" value="Genomic_DNA"/>
</dbReference>
<dbReference type="PANTHER" id="PTHR13812:SF19">
    <property type="entry name" value="KETIMINE REDUCTASE MU-CRYSTALLIN"/>
    <property type="match status" value="1"/>
</dbReference>
<proteinExistence type="inferred from homology"/>
<dbReference type="InterPro" id="IPR036291">
    <property type="entry name" value="NAD(P)-bd_dom_sf"/>
</dbReference>
<dbReference type="Proteomes" id="UP000671879">
    <property type="component" value="Chromosome"/>
</dbReference>
<dbReference type="AlphaFoldDB" id="A0A9Q7AD79"/>
<dbReference type="PANTHER" id="PTHR13812">
    <property type="entry name" value="KETIMINE REDUCTASE MU-CRYSTALLIN"/>
    <property type="match status" value="1"/>
</dbReference>
<organism evidence="2 3">
    <name type="scientific">Aminithiophilus ramosus</name>
    <dbReference type="NCBI Taxonomy" id="3029084"/>
    <lineage>
        <taxon>Bacteria</taxon>
        <taxon>Thermotogati</taxon>
        <taxon>Synergistota</taxon>
        <taxon>Synergistia</taxon>
        <taxon>Synergistales</taxon>
        <taxon>Aminithiophilaceae</taxon>
        <taxon>Aminithiophilus</taxon>
    </lineage>
</organism>
<dbReference type="GO" id="GO:0005737">
    <property type="term" value="C:cytoplasm"/>
    <property type="evidence" value="ECO:0007669"/>
    <property type="project" value="TreeGrafter"/>
</dbReference>
<comment type="similarity">
    <text evidence="1">Belongs to the ornithine cyclodeaminase/mu-crystallin family.</text>
</comment>
<sequence>MYRMRVLNAAQVGSLVSMADAVDCVERAYRLYSDGQASLWPTIYHDFEAGRRDMDIKSGHMEGAGLFGLKVVSWVADNPLLRGLPALAGLVLVMSSERGVPLGIVDGMALTNLRTGAAGALGARTLARRDSRRALIAGAGAQGRAQLEGLVEVLPELKEVAVTSPDERMNGLYVEEMRSRFPRLLLSVAPWGALAEAVSEADVVVTCTPAREPFIDADWVRPGTHVNAIGADSKDKGELDEALAARASLFVDSRAQTLDHGEVRRAFERGLIGPDAVTEIGAVLLGRAAGRRSDDDVTLFDSTGMALQDIVTADLALRRAEERGVGVVVDM</sequence>
<dbReference type="GO" id="GO:0019752">
    <property type="term" value="P:carboxylic acid metabolic process"/>
    <property type="evidence" value="ECO:0007669"/>
    <property type="project" value="UniProtKB-ARBA"/>
</dbReference>
<dbReference type="Pfam" id="PF02423">
    <property type="entry name" value="OCD_Mu_crystall"/>
    <property type="match status" value="1"/>
</dbReference>
<evidence type="ECO:0000256" key="1">
    <source>
        <dbReference type="ARBA" id="ARBA00008903"/>
    </source>
</evidence>
<dbReference type="SUPFAM" id="SSF51735">
    <property type="entry name" value="NAD(P)-binding Rossmann-fold domains"/>
    <property type="match status" value="1"/>
</dbReference>
<accession>A0A9Q7AD79</accession>
<evidence type="ECO:0000313" key="2">
    <source>
        <dbReference type="EMBL" id="QTX32219.1"/>
    </source>
</evidence>